<name>A0AAV2VIE8_9VIBR</name>
<comment type="caution">
    <text evidence="1">The sequence shown here is derived from an EMBL/GenBank/DDBJ whole genome shotgun (WGS) entry which is preliminary data.</text>
</comment>
<reference evidence="1 2" key="1">
    <citation type="journal article" date="2013" name="ISME J.">
        <title>Comparative genomics of pathogenic lineages of Vibrio nigripulchritudo identifies virulence-associated traits.</title>
        <authorList>
            <person name="Goudenege D."/>
            <person name="Labreuche Y."/>
            <person name="Krin E."/>
            <person name="Ansquer D."/>
            <person name="Mangenot S."/>
            <person name="Calteau A."/>
            <person name="Medigue C."/>
            <person name="Mazel D."/>
            <person name="Polz M.F."/>
            <person name="Le Roux F."/>
        </authorList>
    </citation>
    <scope>NUCLEOTIDE SEQUENCE [LARGE SCALE GENOMIC DNA]</scope>
    <source>
        <strain evidence="1 2">SOn1</strain>
    </source>
</reference>
<dbReference type="Proteomes" id="UP000018211">
    <property type="component" value="Unassembled WGS sequence"/>
</dbReference>
<protein>
    <submittedName>
        <fullName evidence="1">Uncharacterized protein</fullName>
    </submittedName>
</protein>
<evidence type="ECO:0000313" key="1">
    <source>
        <dbReference type="EMBL" id="CCO44209.1"/>
    </source>
</evidence>
<evidence type="ECO:0000313" key="2">
    <source>
        <dbReference type="Proteomes" id="UP000018211"/>
    </source>
</evidence>
<sequence length="275" mass="31625">MIYLYSKSTEVTGVLHPLSSETEKKQFESLKGGMILQPTKFSWCQIKPHMLSAHWYENEHSCIDLVDESRNGFQSIPTGIGLIPKENRLFWQMQATKHLLRYLDYRQSSDIVAMEEAKKCFKLALLYRRTQRGLINETTCPSFFNHDAIKTIISVIDIVEALRSTRHKNMRLIENSVRNYLYAVIESVPQGQFVNPTVNEALTIIRLTLFEKTATFYQGRDCDLIQCTHNNDKIATMLTALASEKSLQHLNKLERIVPQLGSEIETSVNEAQKLL</sequence>
<dbReference type="AlphaFoldDB" id="A0AAV2VIE8"/>
<dbReference type="EMBL" id="CAOF01000008">
    <property type="protein sequence ID" value="CCO44209.1"/>
    <property type="molecule type" value="Genomic_DNA"/>
</dbReference>
<accession>A0AAV2VIE8</accession>
<proteinExistence type="predicted"/>
<organism evidence="1 2">
    <name type="scientific">Vibrio nigripulchritudo SOn1</name>
    <dbReference type="NCBI Taxonomy" id="1238450"/>
    <lineage>
        <taxon>Bacteria</taxon>
        <taxon>Pseudomonadati</taxon>
        <taxon>Pseudomonadota</taxon>
        <taxon>Gammaproteobacteria</taxon>
        <taxon>Vibrionales</taxon>
        <taxon>Vibrionaceae</taxon>
        <taxon>Vibrio</taxon>
    </lineage>
</organism>
<gene>
    <name evidence="1" type="ORF">VIBNISOn1_1050035</name>
</gene>